<evidence type="ECO:0000256" key="1">
    <source>
        <dbReference type="ARBA" id="ARBA00005476"/>
    </source>
</evidence>
<dbReference type="InterPro" id="IPR036412">
    <property type="entry name" value="HAD-like_sf"/>
</dbReference>
<dbReference type="PANTHER" id="PTHR12181:SF12">
    <property type="entry name" value="PHOSPHATIDATE PHOSPHATASE"/>
    <property type="match status" value="1"/>
</dbReference>
<feature type="compositionally biased region" description="Acidic residues" evidence="3">
    <location>
        <begin position="543"/>
        <end position="565"/>
    </location>
</feature>
<organism evidence="5 6">
    <name type="scientific">Pichia kluyveri</name>
    <name type="common">Yeast</name>
    <dbReference type="NCBI Taxonomy" id="36015"/>
    <lineage>
        <taxon>Eukaryota</taxon>
        <taxon>Fungi</taxon>
        <taxon>Dikarya</taxon>
        <taxon>Ascomycota</taxon>
        <taxon>Saccharomycotina</taxon>
        <taxon>Pichiomycetes</taxon>
        <taxon>Pichiales</taxon>
        <taxon>Pichiaceae</taxon>
        <taxon>Pichia</taxon>
    </lineage>
</organism>
<dbReference type="SUPFAM" id="SSF56784">
    <property type="entry name" value="HAD-like"/>
    <property type="match status" value="1"/>
</dbReference>
<evidence type="ECO:0000256" key="3">
    <source>
        <dbReference type="SAM" id="MobiDB-lite"/>
    </source>
</evidence>
<feature type="compositionally biased region" description="Basic and acidic residues" evidence="3">
    <location>
        <begin position="786"/>
        <end position="802"/>
    </location>
</feature>
<accession>A0AAV5R9M6</accession>
<comment type="caution">
    <text evidence="5">The sequence shown here is derived from an EMBL/GenBank/DDBJ whole genome shotgun (WGS) entry which is preliminary data.</text>
</comment>
<dbReference type="InterPro" id="IPR013209">
    <property type="entry name" value="LNS2"/>
</dbReference>
<feature type="domain" description="LNS2/PITP" evidence="4">
    <location>
        <begin position="387"/>
        <end position="641"/>
    </location>
</feature>
<dbReference type="GO" id="GO:0005634">
    <property type="term" value="C:nucleus"/>
    <property type="evidence" value="ECO:0007669"/>
    <property type="project" value="TreeGrafter"/>
</dbReference>
<dbReference type="GO" id="GO:0008195">
    <property type="term" value="F:phosphatidate phosphatase activity"/>
    <property type="evidence" value="ECO:0007669"/>
    <property type="project" value="TreeGrafter"/>
</dbReference>
<dbReference type="Pfam" id="PF04571">
    <property type="entry name" value="Lipin_N"/>
    <property type="match status" value="1"/>
</dbReference>
<evidence type="ECO:0000313" key="5">
    <source>
        <dbReference type="EMBL" id="GMM47852.1"/>
    </source>
</evidence>
<dbReference type="InterPro" id="IPR031315">
    <property type="entry name" value="LNS2/PITP"/>
</dbReference>
<dbReference type="EMBL" id="BTGB01000009">
    <property type="protein sequence ID" value="GMM47852.1"/>
    <property type="molecule type" value="Genomic_DNA"/>
</dbReference>
<dbReference type="SMART" id="SM00775">
    <property type="entry name" value="LNS2"/>
    <property type="match status" value="1"/>
</dbReference>
<dbReference type="Pfam" id="PF24565">
    <property type="entry name" value="Ned1_M"/>
    <property type="match status" value="1"/>
</dbReference>
<keyword evidence="2" id="KW-0597">Phosphoprotein</keyword>
<dbReference type="Pfam" id="PF08235">
    <property type="entry name" value="LNS2"/>
    <property type="match status" value="2"/>
</dbReference>
<feature type="compositionally biased region" description="Polar residues" evidence="3">
    <location>
        <begin position="904"/>
        <end position="923"/>
    </location>
</feature>
<dbReference type="InterPro" id="IPR057124">
    <property type="entry name" value="Ned1-like_M"/>
</dbReference>
<dbReference type="AlphaFoldDB" id="A0AAV5R9M6"/>
<reference evidence="5 6" key="1">
    <citation type="journal article" date="2023" name="Elife">
        <title>Identification of key yeast species and microbe-microbe interactions impacting larval growth of Drosophila in the wild.</title>
        <authorList>
            <person name="Mure A."/>
            <person name="Sugiura Y."/>
            <person name="Maeda R."/>
            <person name="Honda K."/>
            <person name="Sakurai N."/>
            <person name="Takahashi Y."/>
            <person name="Watada M."/>
            <person name="Katoh T."/>
            <person name="Gotoh A."/>
            <person name="Gotoh Y."/>
            <person name="Taniguchi I."/>
            <person name="Nakamura K."/>
            <person name="Hayashi T."/>
            <person name="Katayama T."/>
            <person name="Uemura T."/>
            <person name="Hattori Y."/>
        </authorList>
    </citation>
    <scope>NUCLEOTIDE SEQUENCE [LARGE SCALE GENOMIC DNA]</scope>
    <source>
        <strain evidence="5 6">PK-24</strain>
    </source>
</reference>
<feature type="compositionally biased region" description="Acidic residues" evidence="3">
    <location>
        <begin position="856"/>
        <end position="896"/>
    </location>
</feature>
<feature type="region of interest" description="Disordered" evidence="3">
    <location>
        <begin position="149"/>
        <end position="196"/>
    </location>
</feature>
<dbReference type="FunFam" id="3.40.50.1000:FF:000063">
    <property type="entry name" value="Nuclear elongation and deformation protein"/>
    <property type="match status" value="1"/>
</dbReference>
<feature type="compositionally biased region" description="Polar residues" evidence="3">
    <location>
        <begin position="297"/>
        <end position="308"/>
    </location>
</feature>
<feature type="region of interest" description="Disordered" evidence="3">
    <location>
        <begin position="272"/>
        <end position="335"/>
    </location>
</feature>
<gene>
    <name evidence="5" type="ORF">DAPK24_044500</name>
</gene>
<feature type="region of interest" description="Disordered" evidence="3">
    <location>
        <begin position="102"/>
        <end position="121"/>
    </location>
</feature>
<keyword evidence="6" id="KW-1185">Reference proteome</keyword>
<comment type="similarity">
    <text evidence="1">Belongs to the lipin family.</text>
</comment>
<dbReference type="PANTHER" id="PTHR12181">
    <property type="entry name" value="LIPIN"/>
    <property type="match status" value="1"/>
</dbReference>
<evidence type="ECO:0000313" key="6">
    <source>
        <dbReference type="Proteomes" id="UP001378960"/>
    </source>
</evidence>
<feature type="compositionally biased region" description="Basic and acidic residues" evidence="3">
    <location>
        <begin position="824"/>
        <end position="855"/>
    </location>
</feature>
<name>A0AAV5R9M6_PICKL</name>
<feature type="region of interest" description="Disordered" evidence="3">
    <location>
        <begin position="816"/>
        <end position="932"/>
    </location>
</feature>
<feature type="compositionally biased region" description="Acidic residues" evidence="3">
    <location>
        <begin position="159"/>
        <end position="169"/>
    </location>
</feature>
<feature type="region of interest" description="Disordered" evidence="3">
    <location>
        <begin position="766"/>
        <end position="802"/>
    </location>
</feature>
<feature type="region of interest" description="Disordered" evidence="3">
    <location>
        <begin position="523"/>
        <end position="565"/>
    </location>
</feature>
<evidence type="ECO:0000256" key="2">
    <source>
        <dbReference type="ARBA" id="ARBA00022553"/>
    </source>
</evidence>
<feature type="compositionally biased region" description="Low complexity" evidence="3">
    <location>
        <begin position="275"/>
        <end position="296"/>
    </location>
</feature>
<sequence length="950" mass="105957">MQYFGRAIGSVSKTWNSINPATLSGAIDVIVVEDENGEMRCSPFHVRFGKFQLLRPSQKKVNVIVNGEITDIPMKLNDEGEAFFVFETDGYVPEYLRTSPVVSAKSSPSNSPRLTSNFNSNDDLEYLDIGEGANDSTILTSPKKDLIERMEDGNNNDNNDNDNNDNENNDNDKKSNESIDNPGSEPISRAGSMSPVERARSITMKLNIPSKVEANGDILLDMHGYKSDKKDIRETDILVKQLLQEEFGDDVDIDSIMNTDLEGNIRILNTEGLTPESSLPSSRLDSSSSSLPSTVSNKDSNIAESNIPSPEPLNIDESNDNINANKSFDSEGNEKNHDVHFKTLRLSSEQLKYLSLKYGENDIKYSVNNGKSVVVCKLFLWKRSTPIVISDIDGTITRSDALGHVLTMLGRDWTHEGVAKLFDDIEFNGYNIMYLTARSVGLADTTRSYLQGVEQDGYKLPKGPVILSPDRTIAALKREIVLKKPEVFKMACLNDIRTLYYADKVNPLEHDQHHILYGYETGGSEESIVNDGNNDENRGDRGDNDEDVNIEEGINDGDEEYDDSNLSEFTDINTSTDPSKQGNELLNQLEGMKLDSVVDESNTPFYAGFGNRITDAISYRSVGVPSSRIFTINPDGDVKMELLEMAGYKSNYVSIVELVDQFFPPVEIKIGKENELRNDISTSNGNSISGQMSMNNARNKYTEFNYWRNPDIDLSLISDEESDSAEGVTASDLSTSNQIRIEINDMNNNDMNKNKTDSMNRSINLQRGESIEKESLPKRSSVSSRESSEAKDNKGVNGEIEKDELKSIGSRLSYFLRSPLPSPQKEDILRGTKDRDDNNDRVSLHSDSDSRIDMDRGDEESDSDYIYETSGEEDEDEEDDEDEEEVDSEDGNDDMEKELKDLNNNDINTETYSDVNSKTTGNGNVVPPTPPIRRQSEAAINESPVLGKFV</sequence>
<protein>
    <submittedName>
        <fullName evidence="5">Phosphatidate phosphatase</fullName>
    </submittedName>
</protein>
<dbReference type="Proteomes" id="UP001378960">
    <property type="component" value="Unassembled WGS sequence"/>
</dbReference>
<dbReference type="GO" id="GO:0019432">
    <property type="term" value="P:triglyceride biosynthetic process"/>
    <property type="evidence" value="ECO:0007669"/>
    <property type="project" value="TreeGrafter"/>
</dbReference>
<dbReference type="GO" id="GO:0009062">
    <property type="term" value="P:fatty acid catabolic process"/>
    <property type="evidence" value="ECO:0007669"/>
    <property type="project" value="TreeGrafter"/>
</dbReference>
<dbReference type="InterPro" id="IPR007651">
    <property type="entry name" value="Lipin_N"/>
</dbReference>
<proteinExistence type="inferred from homology"/>
<dbReference type="InterPro" id="IPR026058">
    <property type="entry name" value="LIPIN"/>
</dbReference>
<evidence type="ECO:0000259" key="4">
    <source>
        <dbReference type="SMART" id="SM00775"/>
    </source>
</evidence>